<dbReference type="EMBL" id="CADCWJ010000141">
    <property type="protein sequence ID" value="CAA9547166.1"/>
    <property type="molecule type" value="Genomic_DNA"/>
</dbReference>
<accession>A0A6J4UCN2</accession>
<keyword evidence="1" id="KW-0472">Membrane</keyword>
<protein>
    <submittedName>
        <fullName evidence="2">Uncharacterized protein</fullName>
    </submittedName>
</protein>
<organism evidence="2">
    <name type="scientific">uncultured Thermomicrobiales bacterium</name>
    <dbReference type="NCBI Taxonomy" id="1645740"/>
    <lineage>
        <taxon>Bacteria</taxon>
        <taxon>Pseudomonadati</taxon>
        <taxon>Thermomicrobiota</taxon>
        <taxon>Thermomicrobia</taxon>
        <taxon>Thermomicrobiales</taxon>
        <taxon>environmental samples</taxon>
    </lineage>
</organism>
<proteinExistence type="predicted"/>
<reference evidence="2" key="1">
    <citation type="submission" date="2020-02" db="EMBL/GenBank/DDBJ databases">
        <authorList>
            <person name="Meier V. D."/>
        </authorList>
    </citation>
    <scope>NUCLEOTIDE SEQUENCE</scope>
    <source>
        <strain evidence="2">AVDCRST_MAG87</strain>
    </source>
</reference>
<dbReference type="AlphaFoldDB" id="A0A6J4UCN2"/>
<sequence>MLTAFAAVGAVIVLRTVLVVLDVSDRIWIGQFVYRLTGPVTELLAIIPGGDRTLFAGLTTLDITLLALLPLFVLGIIATGGRNDSR</sequence>
<name>A0A6J4UCN2_9BACT</name>
<evidence type="ECO:0000313" key="2">
    <source>
        <dbReference type="EMBL" id="CAA9547166.1"/>
    </source>
</evidence>
<keyword evidence="1" id="KW-0812">Transmembrane</keyword>
<gene>
    <name evidence="2" type="ORF">AVDCRST_MAG87-573</name>
</gene>
<keyword evidence="1" id="KW-1133">Transmembrane helix</keyword>
<evidence type="ECO:0000256" key="1">
    <source>
        <dbReference type="SAM" id="Phobius"/>
    </source>
</evidence>
<feature type="transmembrane region" description="Helical" evidence="1">
    <location>
        <begin position="54"/>
        <end position="78"/>
    </location>
</feature>